<keyword evidence="2" id="KW-0238">DNA-binding</keyword>
<dbReference type="InterPro" id="IPR029016">
    <property type="entry name" value="GAF-like_dom_sf"/>
</dbReference>
<dbReference type="GO" id="GO:0003677">
    <property type="term" value="F:DNA binding"/>
    <property type="evidence" value="ECO:0007669"/>
    <property type="project" value="UniProtKB-KW"/>
</dbReference>
<dbReference type="SMART" id="SM00346">
    <property type="entry name" value="HTH_ICLR"/>
    <property type="match status" value="1"/>
</dbReference>
<dbReference type="Pfam" id="PF01614">
    <property type="entry name" value="IclR_C"/>
    <property type="match status" value="1"/>
</dbReference>
<dbReference type="InterPro" id="IPR050707">
    <property type="entry name" value="HTH_MetabolicPath_Reg"/>
</dbReference>
<dbReference type="AlphaFoldDB" id="A0A4R5BLF1"/>
<gene>
    <name evidence="5" type="ORF">E1293_07900</name>
</gene>
<dbReference type="SUPFAM" id="SSF55781">
    <property type="entry name" value="GAF domain-like"/>
    <property type="match status" value="1"/>
</dbReference>
<dbReference type="PANTHER" id="PTHR30136:SF24">
    <property type="entry name" value="HTH-TYPE TRANSCRIPTIONAL REPRESSOR ALLR"/>
    <property type="match status" value="1"/>
</dbReference>
<organism evidence="5 6">
    <name type="scientific">Actinomadura darangshiensis</name>
    <dbReference type="NCBI Taxonomy" id="705336"/>
    <lineage>
        <taxon>Bacteria</taxon>
        <taxon>Bacillati</taxon>
        <taxon>Actinomycetota</taxon>
        <taxon>Actinomycetes</taxon>
        <taxon>Streptosporangiales</taxon>
        <taxon>Thermomonosporaceae</taxon>
        <taxon>Actinomadura</taxon>
    </lineage>
</organism>
<accession>A0A4R5BLF1</accession>
<dbReference type="Gene3D" id="3.30.450.40">
    <property type="match status" value="1"/>
</dbReference>
<dbReference type="PROSITE" id="PS51078">
    <property type="entry name" value="ICLR_ED"/>
    <property type="match status" value="1"/>
</dbReference>
<comment type="caution">
    <text evidence="5">The sequence shown here is derived from an EMBL/GenBank/DDBJ whole genome shotgun (WGS) entry which is preliminary data.</text>
</comment>
<evidence type="ECO:0000313" key="5">
    <source>
        <dbReference type="EMBL" id="TDD87521.1"/>
    </source>
</evidence>
<reference evidence="5 6" key="1">
    <citation type="submission" date="2019-03" db="EMBL/GenBank/DDBJ databases">
        <title>Draft genome sequences of novel Actinobacteria.</title>
        <authorList>
            <person name="Sahin N."/>
            <person name="Ay H."/>
            <person name="Saygin H."/>
        </authorList>
    </citation>
    <scope>NUCLEOTIDE SEQUENCE [LARGE SCALE GENOMIC DNA]</scope>
    <source>
        <strain evidence="5 6">DSM 45941</strain>
    </source>
</reference>
<dbReference type="Pfam" id="PF09339">
    <property type="entry name" value="HTH_IclR"/>
    <property type="match status" value="1"/>
</dbReference>
<feature type="domain" description="IclR-ED" evidence="4">
    <location>
        <begin position="60"/>
        <end position="238"/>
    </location>
</feature>
<evidence type="ECO:0000256" key="2">
    <source>
        <dbReference type="ARBA" id="ARBA00023125"/>
    </source>
</evidence>
<name>A0A4R5BLF1_9ACTN</name>
<evidence type="ECO:0000313" key="6">
    <source>
        <dbReference type="Proteomes" id="UP000295578"/>
    </source>
</evidence>
<evidence type="ECO:0000256" key="1">
    <source>
        <dbReference type="ARBA" id="ARBA00023015"/>
    </source>
</evidence>
<dbReference type="Proteomes" id="UP000295578">
    <property type="component" value="Unassembled WGS sequence"/>
</dbReference>
<dbReference type="InterPro" id="IPR014757">
    <property type="entry name" value="Tscrpt_reg_IclR_C"/>
</dbReference>
<dbReference type="GO" id="GO:0045892">
    <property type="term" value="P:negative regulation of DNA-templated transcription"/>
    <property type="evidence" value="ECO:0007669"/>
    <property type="project" value="TreeGrafter"/>
</dbReference>
<dbReference type="EMBL" id="SMKY01000023">
    <property type="protein sequence ID" value="TDD87521.1"/>
    <property type="molecule type" value="Genomic_DNA"/>
</dbReference>
<keyword evidence="3" id="KW-0804">Transcription</keyword>
<keyword evidence="1" id="KW-0805">Transcription regulation</keyword>
<dbReference type="InterPro" id="IPR036390">
    <property type="entry name" value="WH_DNA-bd_sf"/>
</dbReference>
<dbReference type="PANTHER" id="PTHR30136">
    <property type="entry name" value="HELIX-TURN-HELIX TRANSCRIPTIONAL REGULATOR, ICLR FAMILY"/>
    <property type="match status" value="1"/>
</dbReference>
<dbReference type="InterPro" id="IPR005471">
    <property type="entry name" value="Tscrpt_reg_IclR_N"/>
</dbReference>
<dbReference type="OrthoDB" id="60629at2"/>
<evidence type="ECO:0000256" key="3">
    <source>
        <dbReference type="ARBA" id="ARBA00023163"/>
    </source>
</evidence>
<proteinExistence type="predicted"/>
<protein>
    <submittedName>
        <fullName evidence="5">IclR family transcriptional regulator</fullName>
    </submittedName>
</protein>
<dbReference type="InterPro" id="IPR036388">
    <property type="entry name" value="WH-like_DNA-bd_sf"/>
</dbReference>
<keyword evidence="6" id="KW-1185">Reference proteome</keyword>
<evidence type="ECO:0000259" key="4">
    <source>
        <dbReference type="PROSITE" id="PS51078"/>
    </source>
</evidence>
<dbReference type="Gene3D" id="1.10.10.10">
    <property type="entry name" value="Winged helix-like DNA-binding domain superfamily/Winged helix DNA-binding domain"/>
    <property type="match status" value="1"/>
</dbReference>
<dbReference type="GO" id="GO:0003700">
    <property type="term" value="F:DNA-binding transcription factor activity"/>
    <property type="evidence" value="ECO:0007669"/>
    <property type="project" value="TreeGrafter"/>
</dbReference>
<dbReference type="SUPFAM" id="SSF46785">
    <property type="entry name" value="Winged helix' DNA-binding domain"/>
    <property type="match status" value="1"/>
</dbReference>
<sequence length="271" mass="28955">MVGRMTLVLDSFRGPAARLPLEDVVRSTRLPRSTTHRILEQLVRLAWLEHSPLGYALGRRALEIGRRGQSHDDLRAAAAPLLHELQLTTGMVVHLAVLDGALIRYLDKAGGRSAVAVPSRVGGGAPAHSTALGKAMLALLPAEDVDARLGDPLNRLTRHTIGDLATLHQELHRIRMRGGLAFERGEYCPGIACVAAAVRGPDGPLGAVSLVGGADFRLERVARLVAAAARTISLDLVPELERRRPAPAPAETWSAETLARLVAIGQEGDWG</sequence>